<dbReference type="RefSeq" id="WP_175205146.1">
    <property type="nucleotide sequence ID" value="NZ_CADILG010000001.1"/>
</dbReference>
<dbReference type="EMBL" id="CADILG010000001">
    <property type="protein sequence ID" value="CAB3820917.1"/>
    <property type="molecule type" value="Genomic_DNA"/>
</dbReference>
<keyword evidence="1" id="KW-0732">Signal</keyword>
<sequence>MNRIAARICLLLALGMLPAAAPAATNIVVTGKTTSTIRATVKAPNRLLITDDKGGWFDQGLAMQQPRGWDSPYETQARLRIVSSSGAFQVRMDRPLEIRNAANAAQMFRDPKVTLALEGGEQKILAVGKDARFQNPPALAAGEDSIGYYGLAISALPPAGSFKETAGNYVGELSLVFEPVARGP</sequence>
<keyword evidence="3" id="KW-1185">Reference proteome</keyword>
<evidence type="ECO:0000313" key="2">
    <source>
        <dbReference type="EMBL" id="CAB3820917.1"/>
    </source>
</evidence>
<name>A0A6S7DEV6_9BURK</name>
<evidence type="ECO:0000256" key="1">
    <source>
        <dbReference type="SAM" id="SignalP"/>
    </source>
</evidence>
<evidence type="ECO:0000313" key="3">
    <source>
        <dbReference type="Proteomes" id="UP000494117"/>
    </source>
</evidence>
<feature type="signal peptide" evidence="1">
    <location>
        <begin position="1"/>
        <end position="23"/>
    </location>
</feature>
<reference evidence="2 3" key="1">
    <citation type="submission" date="2020-04" db="EMBL/GenBank/DDBJ databases">
        <authorList>
            <person name="De Canck E."/>
        </authorList>
    </citation>
    <scope>NUCLEOTIDE SEQUENCE [LARGE SCALE GENOMIC DNA]</scope>
    <source>
        <strain evidence="2 3">LMG 26858</strain>
    </source>
</reference>
<feature type="chain" id="PRO_5028824673" description="Fimbrial assembly protein" evidence="1">
    <location>
        <begin position="24"/>
        <end position="184"/>
    </location>
</feature>
<accession>A0A6S7DEV6</accession>
<evidence type="ECO:0008006" key="4">
    <source>
        <dbReference type="Google" id="ProtNLM"/>
    </source>
</evidence>
<dbReference type="Proteomes" id="UP000494117">
    <property type="component" value="Unassembled WGS sequence"/>
</dbReference>
<proteinExistence type="predicted"/>
<organism evidence="2 3">
    <name type="scientific">Achromobacter anxifer</name>
    <dbReference type="NCBI Taxonomy" id="1287737"/>
    <lineage>
        <taxon>Bacteria</taxon>
        <taxon>Pseudomonadati</taxon>
        <taxon>Pseudomonadota</taxon>
        <taxon>Betaproteobacteria</taxon>
        <taxon>Burkholderiales</taxon>
        <taxon>Alcaligenaceae</taxon>
        <taxon>Achromobacter</taxon>
    </lineage>
</organism>
<gene>
    <name evidence="2" type="ORF">LMG26858_00190</name>
</gene>
<dbReference type="AlphaFoldDB" id="A0A6S7DEV6"/>
<protein>
    <recommendedName>
        <fullName evidence="4">Fimbrial assembly protein</fullName>
    </recommendedName>
</protein>